<dbReference type="Proteomes" id="UP000019243">
    <property type="component" value="Unassembled WGS sequence"/>
</dbReference>
<evidence type="ECO:0000256" key="2">
    <source>
        <dbReference type="SAM" id="MobiDB-lite"/>
    </source>
</evidence>
<dbReference type="EMBL" id="AODH01000028">
    <property type="protein sequence ID" value="EUJ39360.1"/>
    <property type="molecule type" value="Genomic_DNA"/>
</dbReference>
<evidence type="ECO:0000259" key="4">
    <source>
        <dbReference type="Pfam" id="PF07523"/>
    </source>
</evidence>
<dbReference type="AlphaFoldDB" id="W7CRW2"/>
<feature type="compositionally biased region" description="Low complexity" evidence="2">
    <location>
        <begin position="99"/>
        <end position="119"/>
    </location>
</feature>
<evidence type="ECO:0000313" key="5">
    <source>
        <dbReference type="EMBL" id="EUJ39360.1"/>
    </source>
</evidence>
<feature type="compositionally biased region" description="Polar residues" evidence="2">
    <location>
        <begin position="71"/>
        <end position="98"/>
    </location>
</feature>
<dbReference type="STRING" id="1265861.BCAMP_07455"/>
<feature type="domain" description="Ig-like" evidence="4">
    <location>
        <begin position="477"/>
        <end position="542"/>
    </location>
</feature>
<gene>
    <name evidence="5" type="ORF">BCAMP_07455</name>
</gene>
<evidence type="ECO:0000313" key="6">
    <source>
        <dbReference type="Proteomes" id="UP000019243"/>
    </source>
</evidence>
<dbReference type="Pfam" id="PF07523">
    <property type="entry name" value="Big_3"/>
    <property type="match status" value="3"/>
</dbReference>
<dbReference type="Gene3D" id="3.80.10.10">
    <property type="entry name" value="Ribonuclease Inhibitor"/>
    <property type="match status" value="1"/>
</dbReference>
<dbReference type="InterPro" id="IPR022038">
    <property type="entry name" value="Ig-like_bact"/>
</dbReference>
<dbReference type="InterPro" id="IPR005046">
    <property type="entry name" value="DUF285"/>
</dbReference>
<feature type="domain" description="Ig-like" evidence="4">
    <location>
        <begin position="564"/>
        <end position="623"/>
    </location>
</feature>
<proteinExistence type="predicted"/>
<dbReference type="Gene3D" id="3.10.20.320">
    <property type="entry name" value="Putative peptidoglycan bound protein (lpxtg motif)"/>
    <property type="match status" value="1"/>
</dbReference>
<accession>W7CRW2</accession>
<feature type="domain" description="MucBP" evidence="3">
    <location>
        <begin position="405"/>
        <end position="468"/>
    </location>
</feature>
<comment type="caution">
    <text evidence="5">The sequence shown here is derived from an EMBL/GenBank/DDBJ whole genome shotgun (WGS) entry which is preliminary data.</text>
</comment>
<dbReference type="SUPFAM" id="SSF52047">
    <property type="entry name" value="RNI-like"/>
    <property type="match status" value="1"/>
</dbReference>
<dbReference type="RefSeq" id="WP_035314690.1">
    <property type="nucleotide sequence ID" value="NZ_AODH01000028.1"/>
</dbReference>
<feature type="region of interest" description="Disordered" evidence="2">
    <location>
        <begin position="60"/>
        <end position="127"/>
    </location>
</feature>
<protein>
    <submittedName>
        <fullName evidence="5">Cell wall anchor domain-containing protein</fullName>
    </submittedName>
</protein>
<sequence length="863" mass="95488">MKKWTIVTLITLIINLSLPLFSVMTTITEAAERTTINDTETTVSPFVTEVNQTEATSATMIEESQRAASAPDTTTSDPTITENAPSESRTSESTQALNEPTETLETITEPSSEASTSTEVKTEVGEDGKTRSYTEGYWGYTTYRYYIETQEIEVFGGSVLYIFANQTPWFKHKDVKKITIRGPIHYDTSYDKNLYLNDLFAGLTQLTAIEGLEYIDMSSVKSMKGMFSTCRKLTELDLSSWDTHSVQDFSYMFNGCERLKSMDLSTFNTSKATDFSYMFFADTAIESLNLANFDISKATAFIGMFERCRKLDTVDCSNWQGVRADNANTIDIFKENDRLDSIQLPAGSQSSFKAEIPLQADVITYNGKWVNGDNITEIYSREELLGQTDRTAGHYYRMKNAYEAKVKYVDENHQPISEEKTIRGSLSANYDVSTPEYQLDIPGYTFEGVPENATGHFTIFTKPIIYRYAAFITPVIETTDSSLYQGQAFDATANFIKGTDHLGQPLTLDNPALTLGGDTVDPNTPGEYHQTLTYEFKNAETVVSEYTVTVLPDQTTAALQDVRLFIGDTFDANAPFKQVVDKDGKAILADKVDHYFIDDIESRTIDTSKTGEHTVRIQLQKANGDILESDKPDAVVRVKNDETAIEAQSIDVYLGEEYNPAAGFISATNADGETLSYTSDMSWTENGKPIDTTVAGSYQVTYGIRDHNGKMVECHTEVTVKDPVADINVTIPTAMLFANTENEGLAKTIASNPYHIINNSPKIAINVAVSAFDAVETNGLTLLGADEPDPQVESNSLRLALKADGTEVISSLTEATTNVSIATLNPTDQLTLTFGGNYFGSAKQGVKTEIKDKMILKFNVMRD</sequence>
<dbReference type="InterPro" id="IPR009459">
    <property type="entry name" value="MucBP_dom"/>
</dbReference>
<name>W7CRW2_9LIST</name>
<dbReference type="OrthoDB" id="2366289at2"/>
<evidence type="ECO:0000259" key="3">
    <source>
        <dbReference type="Pfam" id="PF06458"/>
    </source>
</evidence>
<feature type="domain" description="Ig-like" evidence="4">
    <location>
        <begin position="651"/>
        <end position="708"/>
    </location>
</feature>
<reference evidence="5 6" key="1">
    <citation type="submission" date="2012-12" db="EMBL/GenBank/DDBJ databases">
        <title>Novel taxa of Listeriaceae from agricultural environments in the United States.</title>
        <authorList>
            <person name="den Bakker H.C."/>
            <person name="Allred A."/>
            <person name="Warchocki S."/>
            <person name="Wright E.M."/>
            <person name="Burrell A."/>
            <person name="Nightingale K.K."/>
            <person name="Kephart D."/>
            <person name="Wiedmann M."/>
        </authorList>
    </citation>
    <scope>NUCLEOTIDE SEQUENCE [LARGE SCALE GENOMIC DNA]</scope>
    <source>
        <strain evidence="5 6">FSL F6-1037</strain>
    </source>
</reference>
<dbReference type="InterPro" id="IPR011889">
    <property type="entry name" value="Liste_lipo_26"/>
</dbReference>
<organism evidence="5 6">
    <name type="scientific">Brochothrix campestris FSL F6-1037</name>
    <dbReference type="NCBI Taxonomy" id="1265861"/>
    <lineage>
        <taxon>Bacteria</taxon>
        <taxon>Bacillati</taxon>
        <taxon>Bacillota</taxon>
        <taxon>Bacilli</taxon>
        <taxon>Bacillales</taxon>
        <taxon>Listeriaceae</taxon>
        <taxon>Brochothrix</taxon>
    </lineage>
</organism>
<keyword evidence="6" id="KW-1185">Reference proteome</keyword>
<dbReference type="Pfam" id="PF03382">
    <property type="entry name" value="DUF285"/>
    <property type="match status" value="1"/>
</dbReference>
<keyword evidence="1" id="KW-0677">Repeat</keyword>
<evidence type="ECO:0000256" key="1">
    <source>
        <dbReference type="ARBA" id="ARBA00022737"/>
    </source>
</evidence>
<dbReference type="Gene3D" id="2.60.40.10">
    <property type="entry name" value="Immunoglobulins"/>
    <property type="match status" value="2"/>
</dbReference>
<dbReference type="InterPro" id="IPR013783">
    <property type="entry name" value="Ig-like_fold"/>
</dbReference>
<dbReference type="InterPro" id="IPR032675">
    <property type="entry name" value="LRR_dom_sf"/>
</dbReference>
<dbReference type="Pfam" id="PF06458">
    <property type="entry name" value="MucBP"/>
    <property type="match status" value="1"/>
</dbReference>
<dbReference type="NCBIfam" id="TIGR02167">
    <property type="entry name" value="Liste_lipo_26"/>
    <property type="match status" value="3"/>
</dbReference>